<keyword evidence="1" id="KW-0342">GTP-binding</keyword>
<feature type="domain" description="Septin-type G" evidence="3">
    <location>
        <begin position="1"/>
        <end position="250"/>
    </location>
</feature>
<evidence type="ECO:0000256" key="2">
    <source>
        <dbReference type="SAM" id="MobiDB-lite"/>
    </source>
</evidence>
<evidence type="ECO:0000259" key="3">
    <source>
        <dbReference type="PROSITE" id="PS51719"/>
    </source>
</evidence>
<sequence>MAKSRDWEANEETLEMATVAEGTKYFDEIKNALLQRKKEKLQRLNESGLNRRHIVDNRVHCCLYSICPHGHGLKPIDIAFMKTLHTKVNIVPVIAKADCLTKFEVQRLKRKILEEIDDNGIKIYTFPECDSEDDEEFVQINQELKALALRCETKLLRFPKKASKAQKPLAMIRGKVLSMRHYLMPKKDTCIKVSRIRKSRIFPNKTRVENPEHCDFIKLRNMLIRTHIQDLKDVTQEVHYENYRAERLSSQGQPSSPRKTIEGMAGKVMNTVPKQLGNRPPSIGATKFFKFSFDKELNRHQANNRANRPFGRLSRGGYHYGINRSTSSSGLCCEPGVEETNPVLKDTSRGQQYRRVERRRIFYFELEILG</sequence>
<dbReference type="PANTHER" id="PTHR18884">
    <property type="entry name" value="SEPTIN"/>
    <property type="match status" value="1"/>
</dbReference>
<gene>
    <name evidence="4" type="primary">Sep1</name>
    <name evidence="4" type="ORF">AWC38_SpisGene3464</name>
</gene>
<protein>
    <submittedName>
        <fullName evidence="4">Septin-1</fullName>
    </submittedName>
</protein>
<keyword evidence="5" id="KW-1185">Reference proteome</keyword>
<dbReference type="Proteomes" id="UP000225706">
    <property type="component" value="Unassembled WGS sequence"/>
</dbReference>
<dbReference type="Pfam" id="PF00735">
    <property type="entry name" value="Septin"/>
    <property type="match status" value="2"/>
</dbReference>
<dbReference type="GO" id="GO:0005525">
    <property type="term" value="F:GTP binding"/>
    <property type="evidence" value="ECO:0007669"/>
    <property type="project" value="UniProtKB-KW"/>
</dbReference>
<evidence type="ECO:0000256" key="1">
    <source>
        <dbReference type="RuleBase" id="RU004560"/>
    </source>
</evidence>
<dbReference type="SUPFAM" id="SSF52540">
    <property type="entry name" value="P-loop containing nucleoside triphosphate hydrolases"/>
    <property type="match status" value="1"/>
</dbReference>
<organism evidence="4 5">
    <name type="scientific">Stylophora pistillata</name>
    <name type="common">Smooth cauliflower coral</name>
    <dbReference type="NCBI Taxonomy" id="50429"/>
    <lineage>
        <taxon>Eukaryota</taxon>
        <taxon>Metazoa</taxon>
        <taxon>Cnidaria</taxon>
        <taxon>Anthozoa</taxon>
        <taxon>Hexacorallia</taxon>
        <taxon>Scleractinia</taxon>
        <taxon>Astrocoeniina</taxon>
        <taxon>Pocilloporidae</taxon>
        <taxon>Stylophora</taxon>
    </lineage>
</organism>
<reference evidence="5" key="1">
    <citation type="journal article" date="2017" name="bioRxiv">
        <title>Comparative analysis of the genomes of Stylophora pistillata and Acropora digitifera provides evidence for extensive differences between species of corals.</title>
        <authorList>
            <person name="Voolstra C.R."/>
            <person name="Li Y."/>
            <person name="Liew Y.J."/>
            <person name="Baumgarten S."/>
            <person name="Zoccola D."/>
            <person name="Flot J.-F."/>
            <person name="Tambutte S."/>
            <person name="Allemand D."/>
            <person name="Aranda M."/>
        </authorList>
    </citation>
    <scope>NUCLEOTIDE SEQUENCE [LARGE SCALE GENOMIC DNA]</scope>
</reference>
<comment type="caution">
    <text evidence="4">The sequence shown here is derived from an EMBL/GenBank/DDBJ whole genome shotgun (WGS) entry which is preliminary data.</text>
</comment>
<keyword evidence="1" id="KW-0547">Nucleotide-binding</keyword>
<evidence type="ECO:0000313" key="5">
    <source>
        <dbReference type="Proteomes" id="UP000225706"/>
    </source>
</evidence>
<dbReference type="EMBL" id="LSMT01000032">
    <property type="protein sequence ID" value="PFX31692.1"/>
    <property type="molecule type" value="Genomic_DNA"/>
</dbReference>
<evidence type="ECO:0000313" key="4">
    <source>
        <dbReference type="EMBL" id="PFX31692.1"/>
    </source>
</evidence>
<dbReference type="PROSITE" id="PS51719">
    <property type="entry name" value="G_SEPTIN"/>
    <property type="match status" value="1"/>
</dbReference>
<dbReference type="OrthoDB" id="416553at2759"/>
<feature type="region of interest" description="Disordered" evidence="2">
    <location>
        <begin position="328"/>
        <end position="351"/>
    </location>
</feature>
<comment type="similarity">
    <text evidence="1">Belongs to the TRAFAC class TrmE-Era-EngA-EngB-Septin-like GTPase superfamily. Septin GTPase family.</text>
</comment>
<dbReference type="InterPro" id="IPR030379">
    <property type="entry name" value="G_SEPTIN_dom"/>
</dbReference>
<dbReference type="AlphaFoldDB" id="A0A2B4ST07"/>
<dbReference type="STRING" id="50429.A0A2B4ST07"/>
<proteinExistence type="inferred from homology"/>
<name>A0A2B4ST07_STYPI</name>
<dbReference type="Gene3D" id="3.40.50.300">
    <property type="entry name" value="P-loop containing nucleotide triphosphate hydrolases"/>
    <property type="match status" value="1"/>
</dbReference>
<accession>A0A2B4ST07</accession>
<dbReference type="InterPro" id="IPR027417">
    <property type="entry name" value="P-loop_NTPase"/>
</dbReference>